<name>A0A7Y9Y1P3_9SPHN</name>
<sequence>MTERIKQILDAVTDKVMAYRPPDKGQQAKKVARRVKRQRKKAEKEDG</sequence>
<evidence type="ECO:0000313" key="2">
    <source>
        <dbReference type="EMBL" id="NYH97093.1"/>
    </source>
</evidence>
<comment type="caution">
    <text evidence="2">The sequence shown here is derived from an EMBL/GenBank/DDBJ whole genome shotgun (WGS) entry which is preliminary data.</text>
</comment>
<keyword evidence="3" id="KW-1185">Reference proteome</keyword>
<dbReference type="AlphaFoldDB" id="A0A7Y9Y1P3"/>
<feature type="region of interest" description="Disordered" evidence="1">
    <location>
        <begin position="18"/>
        <end position="47"/>
    </location>
</feature>
<organism evidence="2 3">
    <name type="scientific">Novosphingobium marinum</name>
    <dbReference type="NCBI Taxonomy" id="1514948"/>
    <lineage>
        <taxon>Bacteria</taxon>
        <taxon>Pseudomonadati</taxon>
        <taxon>Pseudomonadota</taxon>
        <taxon>Alphaproteobacteria</taxon>
        <taxon>Sphingomonadales</taxon>
        <taxon>Sphingomonadaceae</taxon>
        <taxon>Novosphingobium</taxon>
    </lineage>
</organism>
<feature type="compositionally biased region" description="Basic residues" evidence="1">
    <location>
        <begin position="30"/>
        <end position="41"/>
    </location>
</feature>
<proteinExistence type="predicted"/>
<gene>
    <name evidence="2" type="ORF">FHS75_003454</name>
</gene>
<evidence type="ECO:0000313" key="3">
    <source>
        <dbReference type="Proteomes" id="UP000522081"/>
    </source>
</evidence>
<accession>A0A7Y9Y1P3</accession>
<reference evidence="2 3" key="1">
    <citation type="submission" date="2020-07" db="EMBL/GenBank/DDBJ databases">
        <title>Genomic Encyclopedia of Type Strains, Phase IV (KMG-IV): sequencing the most valuable type-strain genomes for metagenomic binning, comparative biology and taxonomic classification.</title>
        <authorList>
            <person name="Goeker M."/>
        </authorList>
    </citation>
    <scope>NUCLEOTIDE SEQUENCE [LARGE SCALE GENOMIC DNA]</scope>
    <source>
        <strain evidence="2 3">DSM 29043</strain>
    </source>
</reference>
<protein>
    <submittedName>
        <fullName evidence="2">Uncharacterized protein</fullName>
    </submittedName>
</protein>
<dbReference type="RefSeq" id="WP_179408858.1">
    <property type="nucleotide sequence ID" value="NZ_BMGF01000014.1"/>
</dbReference>
<dbReference type="EMBL" id="JACBZF010000012">
    <property type="protein sequence ID" value="NYH97093.1"/>
    <property type="molecule type" value="Genomic_DNA"/>
</dbReference>
<dbReference type="Proteomes" id="UP000522081">
    <property type="component" value="Unassembled WGS sequence"/>
</dbReference>
<evidence type="ECO:0000256" key="1">
    <source>
        <dbReference type="SAM" id="MobiDB-lite"/>
    </source>
</evidence>